<name>A0A9P8Y9Q0_9PEZI</name>
<reference evidence="1" key="1">
    <citation type="journal article" date="2021" name="Nat. Commun.">
        <title>Genetic determinants of endophytism in the Arabidopsis root mycobiome.</title>
        <authorList>
            <person name="Mesny F."/>
            <person name="Miyauchi S."/>
            <person name="Thiergart T."/>
            <person name="Pickel B."/>
            <person name="Atanasova L."/>
            <person name="Karlsson M."/>
            <person name="Huettel B."/>
            <person name="Barry K.W."/>
            <person name="Haridas S."/>
            <person name="Chen C."/>
            <person name="Bauer D."/>
            <person name="Andreopoulos W."/>
            <person name="Pangilinan J."/>
            <person name="LaButti K."/>
            <person name="Riley R."/>
            <person name="Lipzen A."/>
            <person name="Clum A."/>
            <person name="Drula E."/>
            <person name="Henrissat B."/>
            <person name="Kohler A."/>
            <person name="Grigoriev I.V."/>
            <person name="Martin F.M."/>
            <person name="Hacquard S."/>
        </authorList>
    </citation>
    <scope>NUCLEOTIDE SEQUENCE</scope>
    <source>
        <strain evidence="1">MPI-CAGE-CH-0230</strain>
    </source>
</reference>
<evidence type="ECO:0000313" key="1">
    <source>
        <dbReference type="EMBL" id="KAH7033558.1"/>
    </source>
</evidence>
<organism evidence="1 2">
    <name type="scientific">Microdochium trichocladiopsis</name>
    <dbReference type="NCBI Taxonomy" id="1682393"/>
    <lineage>
        <taxon>Eukaryota</taxon>
        <taxon>Fungi</taxon>
        <taxon>Dikarya</taxon>
        <taxon>Ascomycota</taxon>
        <taxon>Pezizomycotina</taxon>
        <taxon>Sordariomycetes</taxon>
        <taxon>Xylariomycetidae</taxon>
        <taxon>Xylariales</taxon>
        <taxon>Microdochiaceae</taxon>
        <taxon>Microdochium</taxon>
    </lineage>
</organism>
<sequence>MASADRADLARLPTMWRSPTVVLKHDLSQLINFGTGRRRHLPSLSSANTTHAVSPKRYSISSGYAVAQIHQAITPRQEVTPHPSHIWQTLGQRGAAFESRVARCQAPPRHDPLLPFRGWGCVSADTSTRFQSRFHSWSSLSSLASRPIRIGDATGVQVVAGHNHSDFCQA</sequence>
<protein>
    <submittedName>
        <fullName evidence="1">Uncharacterized protein</fullName>
    </submittedName>
</protein>
<dbReference type="EMBL" id="JAGTJQ010000004">
    <property type="protein sequence ID" value="KAH7033558.1"/>
    <property type="molecule type" value="Genomic_DNA"/>
</dbReference>
<keyword evidence="2" id="KW-1185">Reference proteome</keyword>
<dbReference type="RefSeq" id="XP_046014390.1">
    <property type="nucleotide sequence ID" value="XM_046147874.1"/>
</dbReference>
<dbReference type="AlphaFoldDB" id="A0A9P8Y9Q0"/>
<accession>A0A9P8Y9Q0</accession>
<comment type="caution">
    <text evidence="1">The sequence shown here is derived from an EMBL/GenBank/DDBJ whole genome shotgun (WGS) entry which is preliminary data.</text>
</comment>
<evidence type="ECO:0000313" key="2">
    <source>
        <dbReference type="Proteomes" id="UP000756346"/>
    </source>
</evidence>
<dbReference type="Proteomes" id="UP000756346">
    <property type="component" value="Unassembled WGS sequence"/>
</dbReference>
<gene>
    <name evidence="1" type="ORF">B0I36DRAFT_110419</name>
</gene>
<proteinExistence type="predicted"/>
<dbReference type="GeneID" id="70177420"/>